<sequence length="316" mass="33626">MGDRRADEERAALLALLTERPALAGERAGKTSWSTIASEVALRSSALAVWHDLHPPTLDGMADPALQAARQQLNGWTNPSSGFQLVTILDAQYPVWLRGVHQMPPLLFVKGELRAEEAGVSVVGSRDATGRGRTIAARVAERLTERGIAVISGLAAGIDGAAHEATLRAGGRPIGVLGTGITRVYPASHRELHDQVAAAGVLVSQFLPDAPPTKHSFPMRNITMSGLGRASIIIEAGEHSGTRIQARVGVEHGRPVILTDLVVKATTWGKDLRERPGVYVAGSTAEVMAIVEEILREDDSEELEVVAPSAGRPSRR</sequence>
<evidence type="ECO:0000256" key="1">
    <source>
        <dbReference type="ARBA" id="ARBA00006525"/>
    </source>
</evidence>
<proteinExistence type="inferred from homology"/>
<dbReference type="GO" id="GO:0009294">
    <property type="term" value="P:DNA-mediated transformation"/>
    <property type="evidence" value="ECO:0007669"/>
    <property type="project" value="InterPro"/>
</dbReference>
<protein>
    <submittedName>
        <fullName evidence="3">DNA-processing protein DprA</fullName>
    </submittedName>
</protein>
<evidence type="ECO:0000313" key="3">
    <source>
        <dbReference type="EMBL" id="ORA91520.1"/>
    </source>
</evidence>
<reference evidence="3 4" key="1">
    <citation type="submission" date="2017-02" db="EMBL/GenBank/DDBJ databases">
        <title>The new phylogeny of genus Mycobacterium.</title>
        <authorList>
            <person name="Tortoli E."/>
            <person name="Trovato A."/>
            <person name="Cirillo D.M."/>
        </authorList>
    </citation>
    <scope>NUCLEOTIDE SEQUENCE [LARGE SCALE GENOMIC DNA]</scope>
    <source>
        <strain evidence="3 4">DSM 44049</strain>
    </source>
</reference>
<gene>
    <name evidence="3" type="ORF">BST27_29485</name>
</gene>
<dbReference type="Proteomes" id="UP000192739">
    <property type="component" value="Unassembled WGS sequence"/>
</dbReference>
<dbReference type="PANTHER" id="PTHR43022">
    <property type="entry name" value="PROTEIN SMF"/>
    <property type="match status" value="1"/>
</dbReference>
<evidence type="ECO:0000259" key="2">
    <source>
        <dbReference type="Pfam" id="PF02481"/>
    </source>
</evidence>
<dbReference type="InterPro" id="IPR057666">
    <property type="entry name" value="DrpA_SLOG"/>
</dbReference>
<dbReference type="AlphaFoldDB" id="A0A1E3S1S7"/>
<comment type="caution">
    <text evidence="3">The sequence shown here is derived from an EMBL/GenBank/DDBJ whole genome shotgun (WGS) entry which is preliminary data.</text>
</comment>
<dbReference type="STRING" id="28445.BHQ20_29085"/>
<dbReference type="InterPro" id="IPR003488">
    <property type="entry name" value="DprA"/>
</dbReference>
<name>A0A1E3S1S7_MYCIE</name>
<evidence type="ECO:0000313" key="4">
    <source>
        <dbReference type="Proteomes" id="UP000192739"/>
    </source>
</evidence>
<comment type="similarity">
    <text evidence="1">Belongs to the DprA/Smf family.</text>
</comment>
<keyword evidence="4" id="KW-1185">Reference proteome</keyword>
<dbReference type="Pfam" id="PF02481">
    <property type="entry name" value="DNA_processg_A"/>
    <property type="match status" value="1"/>
</dbReference>
<dbReference type="SUPFAM" id="SSF102405">
    <property type="entry name" value="MCP/YpsA-like"/>
    <property type="match status" value="1"/>
</dbReference>
<feature type="domain" description="Smf/DprA SLOG" evidence="2">
    <location>
        <begin position="85"/>
        <end position="263"/>
    </location>
</feature>
<accession>A0A1E3S1S7</accession>
<organism evidence="3 4">
    <name type="scientific">Mycobacterium intermedium</name>
    <dbReference type="NCBI Taxonomy" id="28445"/>
    <lineage>
        <taxon>Bacteria</taxon>
        <taxon>Bacillati</taxon>
        <taxon>Actinomycetota</taxon>
        <taxon>Actinomycetes</taxon>
        <taxon>Mycobacteriales</taxon>
        <taxon>Mycobacteriaceae</taxon>
        <taxon>Mycobacterium</taxon>
        <taxon>Mycobacterium simiae complex</taxon>
    </lineage>
</organism>
<dbReference type="Gene3D" id="3.40.50.450">
    <property type="match status" value="1"/>
</dbReference>
<dbReference type="PANTHER" id="PTHR43022:SF1">
    <property type="entry name" value="PROTEIN SMF"/>
    <property type="match status" value="1"/>
</dbReference>
<dbReference type="EMBL" id="MVHT01000162">
    <property type="protein sequence ID" value="ORA91520.1"/>
    <property type="molecule type" value="Genomic_DNA"/>
</dbReference>